<dbReference type="InParanoid" id="A0A151Z5I4"/>
<feature type="region of interest" description="Disordered" evidence="1">
    <location>
        <begin position="1"/>
        <end position="35"/>
    </location>
</feature>
<dbReference type="Proteomes" id="UP000076078">
    <property type="component" value="Unassembled WGS sequence"/>
</dbReference>
<dbReference type="EMBL" id="LODT01000042">
    <property type="protein sequence ID" value="KYQ89198.1"/>
    <property type="molecule type" value="Genomic_DNA"/>
</dbReference>
<dbReference type="OMA" id="HANTSIH"/>
<dbReference type="FunCoup" id="A0A151Z5I4">
    <property type="interactions" value="425"/>
</dbReference>
<accession>A0A151Z5I4</accession>
<comment type="caution">
    <text evidence="2">The sequence shown here is derived from an EMBL/GenBank/DDBJ whole genome shotgun (WGS) entry which is preliminary data.</text>
</comment>
<evidence type="ECO:0000313" key="2">
    <source>
        <dbReference type="EMBL" id="KYQ89198.1"/>
    </source>
</evidence>
<reference evidence="2 3" key="1">
    <citation type="submission" date="2015-12" db="EMBL/GenBank/DDBJ databases">
        <title>Dictyostelia acquired genes for synthesis and detection of signals that induce cell-type specialization by lateral gene transfer from prokaryotes.</title>
        <authorList>
            <person name="Gloeckner G."/>
            <person name="Schaap P."/>
        </authorList>
    </citation>
    <scope>NUCLEOTIDE SEQUENCE [LARGE SCALE GENOMIC DNA]</scope>
    <source>
        <strain evidence="2 3">TK</strain>
    </source>
</reference>
<gene>
    <name evidence="2" type="ORF">DLAC_10442</name>
</gene>
<feature type="region of interest" description="Disordered" evidence="1">
    <location>
        <begin position="113"/>
        <end position="133"/>
    </location>
</feature>
<feature type="compositionally biased region" description="Polar residues" evidence="1">
    <location>
        <begin position="115"/>
        <end position="133"/>
    </location>
</feature>
<organism evidence="2 3">
    <name type="scientific">Tieghemostelium lacteum</name>
    <name type="common">Slime mold</name>
    <name type="synonym">Dictyostelium lacteum</name>
    <dbReference type="NCBI Taxonomy" id="361077"/>
    <lineage>
        <taxon>Eukaryota</taxon>
        <taxon>Amoebozoa</taxon>
        <taxon>Evosea</taxon>
        <taxon>Eumycetozoa</taxon>
        <taxon>Dictyostelia</taxon>
        <taxon>Dictyosteliales</taxon>
        <taxon>Raperosteliaceae</taxon>
        <taxon>Tieghemostelium</taxon>
    </lineage>
</organism>
<evidence type="ECO:0000313" key="3">
    <source>
        <dbReference type="Proteomes" id="UP000076078"/>
    </source>
</evidence>
<dbReference type="OrthoDB" id="10555105at2759"/>
<sequence length="485" mass="56491">MTKSKKHKSEDNDYKSNKKHKSHHPSISLLPTDSVNSDIITRNERSMAFNSLEADEQADIDDFEIFHHQVPKGSKGLSSINRYVDLSKVDNKNTFIQGYMTYNGKLKIPMDIDNHSNGNANNTTSHRNSNSDGTSRYLVCTRILDYCLQYGVTQEWSIWVKTPEDAWLKLKNAFKDYKSIHAVDHYLFLLAMHTTAFFEEKKTATDKQERSLQNLESYLQNVLPNFNEMDLTTKKSFIFHHVPEFLKDKHITKGVERELEDREKIYKAIVSESIAELTGVERKKRGNVELLEKKIAVFDSHANTSIHDPVTIQSLQRELKEIRKEITHCYNDRLKISLNELPKGCIRFYPHGPFILFQNEFKPINLPELNSLSASEFNFDVFPFLVCPICNCARQIFTPDLNNQIKVNREVFEAFEDYIEHLERHKMELMKLLSTEEKFVIGSREFTNQFRIRTIIETCHQVVDDNASTTKQKSLVLPPWPKINH</sequence>
<proteinExistence type="predicted"/>
<name>A0A151Z5I4_TIELA</name>
<dbReference type="AlphaFoldDB" id="A0A151Z5I4"/>
<evidence type="ECO:0000256" key="1">
    <source>
        <dbReference type="SAM" id="MobiDB-lite"/>
    </source>
</evidence>
<protein>
    <submittedName>
        <fullName evidence="2">Uncharacterized protein</fullName>
    </submittedName>
</protein>
<keyword evidence="3" id="KW-1185">Reference proteome</keyword>